<protein>
    <recommendedName>
        <fullName evidence="2">DUF2380 domain-containing protein</fullName>
    </recommendedName>
</protein>
<reference evidence="1" key="1">
    <citation type="journal article" date="2015" name="Nature">
        <title>Complex archaea that bridge the gap between prokaryotes and eukaryotes.</title>
        <authorList>
            <person name="Spang A."/>
            <person name="Saw J.H."/>
            <person name="Jorgensen S.L."/>
            <person name="Zaremba-Niedzwiedzka K."/>
            <person name="Martijn J."/>
            <person name="Lind A.E."/>
            <person name="van Eijk R."/>
            <person name="Schleper C."/>
            <person name="Guy L."/>
            <person name="Ettema T.J."/>
        </authorList>
    </citation>
    <scope>NUCLEOTIDE SEQUENCE</scope>
</reference>
<evidence type="ECO:0000313" key="1">
    <source>
        <dbReference type="EMBL" id="KKN10249.1"/>
    </source>
</evidence>
<evidence type="ECO:0008006" key="2">
    <source>
        <dbReference type="Google" id="ProtNLM"/>
    </source>
</evidence>
<dbReference type="Pfam" id="PF11684">
    <property type="entry name" value="DUF3280"/>
    <property type="match status" value="1"/>
</dbReference>
<dbReference type="AlphaFoldDB" id="A0A0F9MX19"/>
<dbReference type="InterPro" id="IPR021698">
    <property type="entry name" value="DUF3280"/>
</dbReference>
<accession>A0A0F9MX19</accession>
<proteinExistence type="predicted"/>
<organism evidence="1">
    <name type="scientific">marine sediment metagenome</name>
    <dbReference type="NCBI Taxonomy" id="412755"/>
    <lineage>
        <taxon>unclassified sequences</taxon>
        <taxon>metagenomes</taxon>
        <taxon>ecological metagenomes</taxon>
    </lineage>
</organism>
<sequence length="173" mass="19447">MQIHLKLFLFALSLLIINPVWADTKIAVPDFELLDLSLKLTDPQKVAELDAQEQQKLRDIEQFLRKGLSNKDGFSLVDISTEDRNAADKSTGYLFDCAKCAAELGLSHNADYILIGRLHKPTYLFSYLIVRVFDTHQNKLVKEFRSEVKGDPKVAIPGAVGNLVNKLDKALPH</sequence>
<dbReference type="EMBL" id="LAZR01004261">
    <property type="protein sequence ID" value="KKN10249.1"/>
    <property type="molecule type" value="Genomic_DNA"/>
</dbReference>
<name>A0A0F9MX19_9ZZZZ</name>
<comment type="caution">
    <text evidence="1">The sequence shown here is derived from an EMBL/GenBank/DDBJ whole genome shotgun (WGS) entry which is preliminary data.</text>
</comment>
<gene>
    <name evidence="1" type="ORF">LCGC14_1038400</name>
</gene>